<comment type="similarity">
    <text evidence="1">Belongs to the universal stress protein A family.</text>
</comment>
<proteinExistence type="inferred from homology"/>
<dbReference type="SUPFAM" id="SSF52402">
    <property type="entry name" value="Adenine nucleotide alpha hydrolases-like"/>
    <property type="match status" value="1"/>
</dbReference>
<name>A0A2S1KQ10_9LACO</name>
<accession>A0A2S1KQ10</accession>
<organism evidence="3 4">
    <name type="scientific">Weissella cibaria</name>
    <dbReference type="NCBI Taxonomy" id="137591"/>
    <lineage>
        <taxon>Bacteria</taxon>
        <taxon>Bacillati</taxon>
        <taxon>Bacillota</taxon>
        <taxon>Bacilli</taxon>
        <taxon>Lactobacillales</taxon>
        <taxon>Lactobacillaceae</taxon>
        <taxon>Weissella</taxon>
    </lineage>
</organism>
<protein>
    <recommendedName>
        <fullName evidence="2">UspA domain-containing protein</fullName>
    </recommendedName>
</protein>
<evidence type="ECO:0000313" key="3">
    <source>
        <dbReference type="EMBL" id="AWF95092.1"/>
    </source>
</evidence>
<dbReference type="Gene3D" id="3.40.50.620">
    <property type="entry name" value="HUPs"/>
    <property type="match status" value="1"/>
</dbReference>
<evidence type="ECO:0000313" key="4">
    <source>
        <dbReference type="Proteomes" id="UP000244870"/>
    </source>
</evidence>
<dbReference type="Pfam" id="PF00582">
    <property type="entry name" value="Usp"/>
    <property type="match status" value="1"/>
</dbReference>
<dbReference type="Proteomes" id="UP000244870">
    <property type="component" value="Chromosome"/>
</dbReference>
<dbReference type="PRINTS" id="PR01438">
    <property type="entry name" value="UNVRSLSTRESS"/>
</dbReference>
<sequence>MYNKGNEHFEGNSAMQSIHNYQHILAPVDGSKESEAAFATAVEIVNNTPSRHLYILNVVDTNKLKDAAHYSHELEENAIAQSKVLLERFATEAKQAGVTNLTVISETGNPKNIIAKVIPAQYDIDLIVIGATGMNAVERLMQGSVTEFVSRTSRVNTFIVHAD</sequence>
<evidence type="ECO:0000256" key="1">
    <source>
        <dbReference type="ARBA" id="ARBA00008791"/>
    </source>
</evidence>
<dbReference type="InterPro" id="IPR014729">
    <property type="entry name" value="Rossmann-like_a/b/a_fold"/>
</dbReference>
<dbReference type="InterPro" id="IPR006016">
    <property type="entry name" value="UspA"/>
</dbReference>
<feature type="domain" description="UspA" evidence="2">
    <location>
        <begin position="21"/>
        <end position="161"/>
    </location>
</feature>
<dbReference type="AlphaFoldDB" id="A0A2S1KQ10"/>
<dbReference type="PANTHER" id="PTHR46268">
    <property type="entry name" value="STRESS RESPONSE PROTEIN NHAX"/>
    <property type="match status" value="1"/>
</dbReference>
<dbReference type="CDD" id="cd00293">
    <property type="entry name" value="USP-like"/>
    <property type="match status" value="1"/>
</dbReference>
<dbReference type="InterPro" id="IPR006015">
    <property type="entry name" value="Universal_stress_UspA"/>
</dbReference>
<evidence type="ECO:0000259" key="2">
    <source>
        <dbReference type="Pfam" id="PF00582"/>
    </source>
</evidence>
<reference evidence="3 4" key="1">
    <citation type="submission" date="2017-04" db="EMBL/GenBank/DDBJ databases">
        <title>Weissella cibaria strain m2 complete genome.</title>
        <authorList>
            <person name="Pan Q."/>
            <person name="Tan M."/>
            <person name="Yao F."/>
            <person name="Su S."/>
        </authorList>
    </citation>
    <scope>NUCLEOTIDE SEQUENCE [LARGE SCALE GENOMIC DNA]</scope>
    <source>
        <strain evidence="3 4">M2</strain>
    </source>
</reference>
<dbReference type="PANTHER" id="PTHR46268:SF6">
    <property type="entry name" value="UNIVERSAL STRESS PROTEIN UP12"/>
    <property type="match status" value="1"/>
</dbReference>
<dbReference type="EMBL" id="CP020928">
    <property type="protein sequence ID" value="AWF95092.1"/>
    <property type="molecule type" value="Genomic_DNA"/>
</dbReference>
<gene>
    <name evidence="3" type="ORF">B6254_0682</name>
</gene>